<name>X1J4F1_9ZZZZ</name>
<accession>X1J4F1</accession>
<sequence length="39" mass="4593">IYQEFYHKEPFTLLSPLGSIPCIKDVYLFNFCRLGLVLD</sequence>
<feature type="non-terminal residue" evidence="1">
    <location>
        <position position="1"/>
    </location>
</feature>
<gene>
    <name evidence="1" type="ORF">S03H2_45717</name>
</gene>
<dbReference type="EMBL" id="BARU01028661">
    <property type="protein sequence ID" value="GAH73219.1"/>
    <property type="molecule type" value="Genomic_DNA"/>
</dbReference>
<organism evidence="1">
    <name type="scientific">marine sediment metagenome</name>
    <dbReference type="NCBI Taxonomy" id="412755"/>
    <lineage>
        <taxon>unclassified sequences</taxon>
        <taxon>metagenomes</taxon>
        <taxon>ecological metagenomes</taxon>
    </lineage>
</organism>
<reference evidence="1" key="1">
    <citation type="journal article" date="2014" name="Front. Microbiol.">
        <title>High frequency of phylogenetically diverse reductive dehalogenase-homologous genes in deep subseafloor sedimentary metagenomes.</title>
        <authorList>
            <person name="Kawai M."/>
            <person name="Futagami T."/>
            <person name="Toyoda A."/>
            <person name="Takaki Y."/>
            <person name="Nishi S."/>
            <person name="Hori S."/>
            <person name="Arai W."/>
            <person name="Tsubouchi T."/>
            <person name="Morono Y."/>
            <person name="Uchiyama I."/>
            <person name="Ito T."/>
            <person name="Fujiyama A."/>
            <person name="Inagaki F."/>
            <person name="Takami H."/>
        </authorList>
    </citation>
    <scope>NUCLEOTIDE SEQUENCE</scope>
    <source>
        <strain evidence="1">Expedition CK06-06</strain>
    </source>
</reference>
<comment type="caution">
    <text evidence="1">The sequence shown here is derived from an EMBL/GenBank/DDBJ whole genome shotgun (WGS) entry which is preliminary data.</text>
</comment>
<protein>
    <submittedName>
        <fullName evidence="1">Uncharacterized protein</fullName>
    </submittedName>
</protein>
<evidence type="ECO:0000313" key="1">
    <source>
        <dbReference type="EMBL" id="GAH73219.1"/>
    </source>
</evidence>
<proteinExistence type="predicted"/>
<dbReference type="AlphaFoldDB" id="X1J4F1"/>